<evidence type="ECO:0000313" key="2">
    <source>
        <dbReference type="Proteomes" id="UP000199542"/>
    </source>
</evidence>
<name>A0A1G4PBI5_9HYPH</name>
<gene>
    <name evidence="1" type="ORF">SAMN02927900_00285</name>
</gene>
<accession>A0A1G4PBI5</accession>
<dbReference type="AlphaFoldDB" id="A0A1G4PBI5"/>
<dbReference type="RefSeq" id="WP_167363813.1">
    <property type="nucleotide sequence ID" value="NZ_FMTM01000001.1"/>
</dbReference>
<dbReference type="Proteomes" id="UP000199542">
    <property type="component" value="Unassembled WGS sequence"/>
</dbReference>
<dbReference type="EMBL" id="FMTM01000001">
    <property type="protein sequence ID" value="SCW29525.1"/>
    <property type="molecule type" value="Genomic_DNA"/>
</dbReference>
<organism evidence="1 2">
    <name type="scientific">Rhizobium mongolense subsp. loessense</name>
    <dbReference type="NCBI Taxonomy" id="158890"/>
    <lineage>
        <taxon>Bacteria</taxon>
        <taxon>Pseudomonadati</taxon>
        <taxon>Pseudomonadota</taxon>
        <taxon>Alphaproteobacteria</taxon>
        <taxon>Hyphomicrobiales</taxon>
        <taxon>Rhizobiaceae</taxon>
        <taxon>Rhizobium/Agrobacterium group</taxon>
        <taxon>Rhizobium</taxon>
    </lineage>
</organism>
<proteinExistence type="predicted"/>
<sequence length="53" mass="5209">MTKTTCAACDCELGPQAISAKLGGKTVEVCCEECAAALKEADAAATAATTGKT</sequence>
<reference evidence="1 2" key="1">
    <citation type="submission" date="2016-10" db="EMBL/GenBank/DDBJ databases">
        <authorList>
            <person name="de Groot N.N."/>
        </authorList>
    </citation>
    <scope>NUCLEOTIDE SEQUENCE [LARGE SCALE GENOMIC DNA]</scope>
    <source>
        <strain evidence="1 2">CGMCC 1.3401</strain>
    </source>
</reference>
<protein>
    <submittedName>
        <fullName evidence="1">Uncharacterized protein</fullName>
    </submittedName>
</protein>
<evidence type="ECO:0000313" key="1">
    <source>
        <dbReference type="EMBL" id="SCW29525.1"/>
    </source>
</evidence>